<dbReference type="InterPro" id="IPR026873">
    <property type="entry name" value="Ptb1"/>
</dbReference>
<evidence type="ECO:0000256" key="4">
    <source>
        <dbReference type="ARBA" id="ARBA00022723"/>
    </source>
</evidence>
<gene>
    <name evidence="10" type="ORF">LODBEIA_P19430</name>
</gene>
<dbReference type="EMBL" id="OZ022406">
    <property type="protein sequence ID" value="CAK9437565.1"/>
    <property type="molecule type" value="Genomic_DNA"/>
</dbReference>
<comment type="function">
    <text evidence="8">Catalyzes the transfer of a geranylgeranyl moiety from geranylgeranyl diphosphate to both cysteines of proteins with the C-terminal sequence -XXCC, -XCXC and -CCXX.</text>
</comment>
<dbReference type="CDD" id="cd02894">
    <property type="entry name" value="GGTase-II"/>
    <property type="match status" value="1"/>
</dbReference>
<feature type="domain" description="Prenyltransferase alpha-alpha toroid" evidence="9">
    <location>
        <begin position="11"/>
        <end position="320"/>
    </location>
</feature>
<dbReference type="PANTHER" id="PTHR11774:SF11">
    <property type="entry name" value="GERANYLGERANYL TRANSFERASE TYPE-2 SUBUNIT BETA"/>
    <property type="match status" value="1"/>
</dbReference>
<evidence type="ECO:0000256" key="7">
    <source>
        <dbReference type="ARBA" id="ARBA00047658"/>
    </source>
</evidence>
<dbReference type="EC" id="2.5.1.60" evidence="8"/>
<evidence type="ECO:0000313" key="11">
    <source>
        <dbReference type="Proteomes" id="UP001497383"/>
    </source>
</evidence>
<reference evidence="10 11" key="1">
    <citation type="submission" date="2024-03" db="EMBL/GenBank/DDBJ databases">
        <authorList>
            <person name="Brejova B."/>
        </authorList>
    </citation>
    <scope>NUCLEOTIDE SEQUENCE [LARGE SCALE GENOMIC DNA]</scope>
    <source>
        <strain evidence="10 11">CBS 14171</strain>
    </source>
</reference>
<dbReference type="Proteomes" id="UP001497383">
    <property type="component" value="Chromosome 2"/>
</dbReference>
<accession>A0ABP0ZHT1</accession>
<name>A0ABP0ZHT1_9ASCO</name>
<keyword evidence="11" id="KW-1185">Reference proteome</keyword>
<protein>
    <recommendedName>
        <fullName evidence="8">Geranylgeranyl transferase type-2 subunit beta</fullName>
        <ecNumber evidence="8">2.5.1.60</ecNumber>
    </recommendedName>
</protein>
<keyword evidence="6 8" id="KW-0862">Zinc</keyword>
<evidence type="ECO:0000256" key="3">
    <source>
        <dbReference type="ARBA" id="ARBA00022679"/>
    </source>
</evidence>
<dbReference type="InterPro" id="IPR045089">
    <property type="entry name" value="PGGT1B-like"/>
</dbReference>
<comment type="similarity">
    <text evidence="1 8">Belongs to the protein prenyltransferase subunit beta family.</text>
</comment>
<comment type="cofactor">
    <cofactor evidence="8">
        <name>Zn(2+)</name>
        <dbReference type="ChEBI" id="CHEBI:29105"/>
    </cofactor>
    <text evidence="8">Binds 1 zinc ion per subunit.</text>
</comment>
<evidence type="ECO:0000313" key="10">
    <source>
        <dbReference type="EMBL" id="CAK9437565.1"/>
    </source>
</evidence>
<evidence type="ECO:0000259" key="9">
    <source>
        <dbReference type="Pfam" id="PF00432"/>
    </source>
</evidence>
<organism evidence="10 11">
    <name type="scientific">Lodderomyces beijingensis</name>
    <dbReference type="NCBI Taxonomy" id="1775926"/>
    <lineage>
        <taxon>Eukaryota</taxon>
        <taxon>Fungi</taxon>
        <taxon>Dikarya</taxon>
        <taxon>Ascomycota</taxon>
        <taxon>Saccharomycotina</taxon>
        <taxon>Pichiomycetes</taxon>
        <taxon>Debaryomycetaceae</taxon>
        <taxon>Candida/Lodderomyces clade</taxon>
        <taxon>Lodderomyces</taxon>
    </lineage>
</organism>
<proteinExistence type="inferred from homology"/>
<dbReference type="Pfam" id="PF00432">
    <property type="entry name" value="Prenyltrans"/>
    <property type="match status" value="1"/>
</dbReference>
<comment type="catalytic activity">
    <reaction evidence="7 8">
        <text>geranylgeranyl diphosphate + L-cysteinyl-[protein] = S-geranylgeranyl-L-cysteinyl-[protein] + diphosphate</text>
        <dbReference type="Rhea" id="RHEA:21240"/>
        <dbReference type="Rhea" id="RHEA-COMP:10131"/>
        <dbReference type="Rhea" id="RHEA-COMP:11537"/>
        <dbReference type="ChEBI" id="CHEBI:29950"/>
        <dbReference type="ChEBI" id="CHEBI:33019"/>
        <dbReference type="ChEBI" id="CHEBI:57533"/>
        <dbReference type="ChEBI" id="CHEBI:86021"/>
        <dbReference type="EC" id="2.5.1.60"/>
    </reaction>
</comment>
<keyword evidence="5" id="KW-0677">Repeat</keyword>
<evidence type="ECO:0000256" key="5">
    <source>
        <dbReference type="ARBA" id="ARBA00022737"/>
    </source>
</evidence>
<keyword evidence="2 8" id="KW-0637">Prenyltransferase</keyword>
<dbReference type="PANTHER" id="PTHR11774">
    <property type="entry name" value="GERANYLGERANYL TRANSFERASE TYPE BETA SUBUNIT"/>
    <property type="match status" value="1"/>
</dbReference>
<dbReference type="GeneID" id="92207139"/>
<dbReference type="RefSeq" id="XP_066828881.1">
    <property type="nucleotide sequence ID" value="XM_066971887.1"/>
</dbReference>
<evidence type="ECO:0000256" key="6">
    <source>
        <dbReference type="ARBA" id="ARBA00022833"/>
    </source>
</evidence>
<keyword evidence="3 8" id="KW-0808">Transferase</keyword>
<evidence type="ECO:0000256" key="1">
    <source>
        <dbReference type="ARBA" id="ARBA00010497"/>
    </source>
</evidence>
<evidence type="ECO:0000256" key="8">
    <source>
        <dbReference type="RuleBase" id="RU365076"/>
    </source>
</evidence>
<dbReference type="Gene3D" id="1.50.10.20">
    <property type="match status" value="1"/>
</dbReference>
<dbReference type="SUPFAM" id="SSF48239">
    <property type="entry name" value="Terpenoid cyclases/Protein prenyltransferases"/>
    <property type="match status" value="1"/>
</dbReference>
<evidence type="ECO:0000256" key="2">
    <source>
        <dbReference type="ARBA" id="ARBA00022602"/>
    </source>
</evidence>
<keyword evidence="4 8" id="KW-0479">Metal-binding</keyword>
<dbReference type="InterPro" id="IPR001330">
    <property type="entry name" value="Prenyltrans"/>
</dbReference>
<sequence>MASTDSSKIEFAKQKHVNFIIEQESNRSYEYWLSEHLRMNGLYWGITALVTMQSLNDTTLKQNSVIDFVMSCWDARAGAFGAFPQHDAHLLSTLSALQILKIYSDELVSLSQEQKSQLVVFIKSQQLPNGSFQGDSFGEVDTRFIYTGVSALALLGELTPEICSLAAGFVMKCFNFDGGFGLVPGSESHAAQAFVCVGALAIMDKLDVLGAANDVKLASWLSERQVLPSGGFNGRPEKLPDVCYSWWVLSTLSILEKKHWVDLDKLARFILSCQDLEKGGISDRPNNQTDIYHTCFGICGLSLIDYAKYGFDEIDPVYCMPTRITRNFKKWKLTSK</sequence>
<dbReference type="InterPro" id="IPR008930">
    <property type="entry name" value="Terpenoid_cyclase/PrenylTrfase"/>
</dbReference>